<keyword evidence="18" id="KW-0804">Transcription</keyword>
<dbReference type="eggNOG" id="KOG3863">
    <property type="taxonomic scope" value="Eukaryota"/>
</dbReference>
<feature type="compositionally biased region" description="Basic and acidic residues" evidence="26">
    <location>
        <begin position="702"/>
        <end position="717"/>
    </location>
</feature>
<comment type="similarity">
    <text evidence="4">Belongs to the bZIP family. CNC subfamily.</text>
</comment>
<dbReference type="SUPFAM" id="SSF47454">
    <property type="entry name" value="A DNA-binding domain in eukaryotic transcription factors"/>
    <property type="match status" value="1"/>
</dbReference>
<evidence type="ECO:0000256" key="4">
    <source>
        <dbReference type="ARBA" id="ARBA00008157"/>
    </source>
</evidence>
<keyword evidence="16" id="KW-0472">Membrane</keyword>
<dbReference type="Gene3D" id="1.10.880.10">
    <property type="entry name" value="Transcription factor, Skn-1-like, DNA-binding domain"/>
    <property type="match status" value="1"/>
</dbReference>
<evidence type="ECO:0000259" key="27">
    <source>
        <dbReference type="PROSITE" id="PS50217"/>
    </source>
</evidence>
<sequence>MRQLHATPGIFPATPTRSLKEEGLGRLPLKQQRGIKQPLLQQLGAGRGSDLENSLPRQSLARQELLALQLLMKPQRRERGEAAIPENTSHSRAAAGHQQGKRKLLYVDFSDKMLSLKKYFTEGLIQFTILLSLIGVRVDVDTYLNSQLPPLREIILGQSSAYTQTQFHNLRNTLDGYGIHPKSVDLDYYFTARRLLNQVRALDRFEVPTTEVNAWLVHRDPEGSVSSTQPSSGITLENGSGLQDGPNPDNGVRENGAEQGFGEELEDLGAVAPPVNGDLTKEDIDLIDILWRQDIDLGAGREIFDYSHRQKESEVDKELSDGRERGDSWRSGGNEILDRNVLVDGETGESFPAQVPGVEDQTALSLEECLRLLEATFPFGENSEFPPADASSLNEAVPSESVSSVIQNGLLSPLLTETESPFDLEQQWQDLMSIMEIQAMEVNNTAAETLYNSTSGDLLTANYSLAPNTPINQNVSLHQASLGSCTQDFSSLFNSEIESPSMASNSALLQLAPDNSTGLNTSFGSTNLSGIFFPSQLNSTVNETSGPELPDPLGGLLDEAMLDEISLMDLAIEEGFNPVQASQLEEEFDSDSGLSLDSSHSPASLSSSEASSSSSSSSSSSFSEEGAVGYSSDSENVDFEETEGAVGYQPEYSKFCRMSYQDPSQLHYLPYLEHVGHNHTYNMAPGALDPDEPKLPNTGKKSSKEKPSEFLDKQMSRDEHRARAMKIPFTNDKIINLPVEEFNELLSKYQLSEAQLSLIRDIRRRGKNKMAAQNCRKRKLDTILNLERDVEDLQRDKSKLLREKVEFLKSIRQMKQKVQNLYQEVFGRLRDENGQPYSPNQYALQYASDGSVILIPRTLADQQARRQERKQKDRRK</sequence>
<keyword evidence="14" id="KW-0446">Lipid-binding</keyword>
<dbReference type="InterPro" id="IPR004826">
    <property type="entry name" value="bZIP_Maf"/>
</dbReference>
<dbReference type="InterPro" id="IPR047167">
    <property type="entry name" value="NFE2-like"/>
</dbReference>
<evidence type="ECO:0000256" key="16">
    <source>
        <dbReference type="ARBA" id="ARBA00023136"/>
    </source>
</evidence>
<proteinExistence type="inferred from homology"/>
<evidence type="ECO:0000256" key="8">
    <source>
        <dbReference type="ARBA" id="ARBA00022692"/>
    </source>
</evidence>
<dbReference type="GO" id="GO:0005789">
    <property type="term" value="C:endoplasmic reticulum membrane"/>
    <property type="evidence" value="ECO:0007669"/>
    <property type="project" value="UniProtKB-SubCell"/>
</dbReference>
<dbReference type="Proteomes" id="UP000050525">
    <property type="component" value="Unassembled WGS sequence"/>
</dbReference>
<comment type="caution">
    <text evidence="28">The sequence shown here is derived from an EMBL/GenBank/DDBJ whole genome shotgun (WGS) entry which is preliminary data.</text>
</comment>
<dbReference type="EMBL" id="AKHW03000817">
    <property type="protein sequence ID" value="KYO44324.1"/>
    <property type="molecule type" value="Genomic_DNA"/>
</dbReference>
<evidence type="ECO:0000256" key="15">
    <source>
        <dbReference type="ARBA" id="ARBA00023125"/>
    </source>
</evidence>
<keyword evidence="13" id="KW-0443">Lipid metabolism</keyword>
<evidence type="ECO:0000256" key="26">
    <source>
        <dbReference type="SAM" id="MobiDB-lite"/>
    </source>
</evidence>
<dbReference type="AlphaFoldDB" id="A0A151P5I7"/>
<evidence type="ECO:0000256" key="11">
    <source>
        <dbReference type="ARBA" id="ARBA00022989"/>
    </source>
</evidence>
<dbReference type="PANTHER" id="PTHR24411:SF31">
    <property type="entry name" value="ENDOPLASMIC RETICULUM MEMBRANE SENSOR NFE2L1"/>
    <property type="match status" value="1"/>
</dbReference>
<evidence type="ECO:0000313" key="28">
    <source>
        <dbReference type="EMBL" id="KYO44324.1"/>
    </source>
</evidence>
<keyword evidence="19" id="KW-1207">Sterol metabolism</keyword>
<dbReference type="Pfam" id="PF03131">
    <property type="entry name" value="bZIP_Maf"/>
    <property type="match status" value="1"/>
</dbReference>
<comment type="subcellular location">
    <subcellularLocation>
        <location evidence="3">Endoplasmic reticulum membrane</location>
        <topology evidence="3">Single-pass type II membrane protein</topology>
    </subcellularLocation>
    <subcellularLocation>
        <location evidence="2">Endoplasmic reticulum membrane</location>
        <topology evidence="2">Single-pass type III membrane protein</topology>
    </subcellularLocation>
    <subcellularLocation>
        <location evidence="1">Nucleus</location>
    </subcellularLocation>
</comment>
<keyword evidence="15" id="KW-0238">DNA-binding</keyword>
<dbReference type="PANTHER" id="PTHR24411">
    <property type="entry name" value="NUCLEAR FACTOR ERYTHROID 2-RELATED FACTOR"/>
    <property type="match status" value="1"/>
</dbReference>
<feature type="region of interest" description="Disordered" evidence="26">
    <location>
        <begin position="585"/>
        <end position="644"/>
    </location>
</feature>
<evidence type="ECO:0000256" key="9">
    <source>
        <dbReference type="ARBA" id="ARBA00022824"/>
    </source>
</evidence>
<evidence type="ECO:0000256" key="5">
    <source>
        <dbReference type="ARBA" id="ARBA00020485"/>
    </source>
</evidence>
<dbReference type="GO" id="GO:0000981">
    <property type="term" value="F:DNA-binding transcription factor activity, RNA polymerase II-specific"/>
    <property type="evidence" value="ECO:0007669"/>
    <property type="project" value="TreeGrafter"/>
</dbReference>
<evidence type="ECO:0000256" key="18">
    <source>
        <dbReference type="ARBA" id="ARBA00023163"/>
    </source>
</evidence>
<dbReference type="FunFam" id="1.10.880.10:FF:000001">
    <property type="entry name" value="Nuclear factor erythroid 2-related factor 2"/>
    <property type="match status" value="1"/>
</dbReference>
<dbReference type="CDD" id="cd14720">
    <property type="entry name" value="bZIP_NFE2-like"/>
    <property type="match status" value="1"/>
</dbReference>
<evidence type="ECO:0000256" key="3">
    <source>
        <dbReference type="ARBA" id="ARBA00004648"/>
    </source>
</evidence>
<dbReference type="GO" id="GO:0008289">
    <property type="term" value="F:lipid binding"/>
    <property type="evidence" value="ECO:0007669"/>
    <property type="project" value="UniProtKB-KW"/>
</dbReference>
<evidence type="ECO:0000256" key="6">
    <source>
        <dbReference type="ARBA" id="ARBA00022491"/>
    </source>
</evidence>
<feature type="compositionally biased region" description="Polar residues" evidence="26">
    <location>
        <begin position="224"/>
        <end position="241"/>
    </location>
</feature>
<evidence type="ECO:0000313" key="29">
    <source>
        <dbReference type="Proteomes" id="UP000050525"/>
    </source>
</evidence>
<feature type="domain" description="BZIP" evidence="27">
    <location>
        <begin position="758"/>
        <end position="821"/>
    </location>
</feature>
<feature type="region of interest" description="Disordered" evidence="26">
    <location>
        <begin position="221"/>
        <end position="257"/>
    </location>
</feature>
<feature type="compositionally biased region" description="Low complexity" evidence="26">
    <location>
        <begin position="591"/>
        <end position="627"/>
    </location>
</feature>
<evidence type="ECO:0000256" key="10">
    <source>
        <dbReference type="ARBA" id="ARBA00022968"/>
    </source>
</evidence>
<protein>
    <recommendedName>
        <fullName evidence="5">Endoplasmic reticulum membrane sensor NFE2L1</fullName>
    </recommendedName>
    <alternativeName>
        <fullName evidence="24">Nuclear factor erythroid 2-related factor 1</fullName>
    </alternativeName>
    <alternativeName>
        <fullName evidence="23">Nuclear factor, erythroid derived 2, like 1</fullName>
    </alternativeName>
</protein>
<feature type="region of interest" description="Disordered" evidence="26">
    <location>
        <begin position="683"/>
        <end position="717"/>
    </location>
</feature>
<keyword evidence="11" id="KW-1133">Transmembrane helix</keyword>
<evidence type="ECO:0000256" key="21">
    <source>
        <dbReference type="ARBA" id="ARBA00023221"/>
    </source>
</evidence>
<evidence type="ECO:0000256" key="23">
    <source>
        <dbReference type="ARBA" id="ARBA00030985"/>
    </source>
</evidence>
<dbReference type="GO" id="GO:0000978">
    <property type="term" value="F:RNA polymerase II cis-regulatory region sequence-specific DNA binding"/>
    <property type="evidence" value="ECO:0007669"/>
    <property type="project" value="InterPro"/>
</dbReference>
<feature type="compositionally biased region" description="Basic and acidic residues" evidence="26">
    <location>
        <begin position="309"/>
        <end position="328"/>
    </location>
</feature>
<keyword evidence="17" id="KW-0010">Activator</keyword>
<dbReference type="GO" id="GO:0005634">
    <property type="term" value="C:nucleus"/>
    <property type="evidence" value="ECO:0007669"/>
    <property type="project" value="UniProtKB-SubCell"/>
</dbReference>
<evidence type="ECO:0000256" key="24">
    <source>
        <dbReference type="ARBA" id="ARBA00031659"/>
    </source>
</evidence>
<evidence type="ECO:0000256" key="13">
    <source>
        <dbReference type="ARBA" id="ARBA00023098"/>
    </source>
</evidence>
<gene>
    <name evidence="28" type="primary">NFE2L1</name>
    <name evidence="28" type="ORF">Y1Q_0012094</name>
</gene>
<evidence type="ECO:0000256" key="7">
    <source>
        <dbReference type="ARBA" id="ARBA00022548"/>
    </source>
</evidence>
<keyword evidence="12" id="KW-0805">Transcription regulation</keyword>
<evidence type="ECO:0000256" key="19">
    <source>
        <dbReference type="ARBA" id="ARBA00023166"/>
    </source>
</evidence>
<evidence type="ECO:0000256" key="12">
    <source>
        <dbReference type="ARBA" id="ARBA00023015"/>
    </source>
</evidence>
<dbReference type="STRING" id="8496.A0A151P5I7"/>
<feature type="region of interest" description="Disordered" evidence="26">
    <location>
        <begin position="1"/>
        <end position="23"/>
    </location>
</feature>
<evidence type="ECO:0000256" key="17">
    <source>
        <dbReference type="ARBA" id="ARBA00023159"/>
    </source>
</evidence>
<reference evidence="28 29" key="1">
    <citation type="journal article" date="2012" name="Genome Biol.">
        <title>Sequencing three crocodilian genomes to illuminate the evolution of archosaurs and amniotes.</title>
        <authorList>
            <person name="St John J.A."/>
            <person name="Braun E.L."/>
            <person name="Isberg S.R."/>
            <person name="Miles L.G."/>
            <person name="Chong A.Y."/>
            <person name="Gongora J."/>
            <person name="Dalzell P."/>
            <person name="Moran C."/>
            <person name="Bed'hom B."/>
            <person name="Abzhanov A."/>
            <person name="Burgess S.C."/>
            <person name="Cooksey A.M."/>
            <person name="Castoe T.A."/>
            <person name="Crawford N.G."/>
            <person name="Densmore L.D."/>
            <person name="Drew J.C."/>
            <person name="Edwards S.V."/>
            <person name="Faircloth B.C."/>
            <person name="Fujita M.K."/>
            <person name="Greenwold M.J."/>
            <person name="Hoffmann F.G."/>
            <person name="Howard J.M."/>
            <person name="Iguchi T."/>
            <person name="Janes D.E."/>
            <person name="Khan S.Y."/>
            <person name="Kohno S."/>
            <person name="de Koning A.J."/>
            <person name="Lance S.L."/>
            <person name="McCarthy F.M."/>
            <person name="McCormack J.E."/>
            <person name="Merchant M.E."/>
            <person name="Peterson D.G."/>
            <person name="Pollock D.D."/>
            <person name="Pourmand N."/>
            <person name="Raney B.J."/>
            <person name="Roessler K.A."/>
            <person name="Sanford J.R."/>
            <person name="Sawyer R.H."/>
            <person name="Schmidt C.J."/>
            <person name="Triplett E.W."/>
            <person name="Tuberville T.D."/>
            <person name="Venegas-Anaya M."/>
            <person name="Howard J.T."/>
            <person name="Jarvis E.D."/>
            <person name="Guillette L.J.Jr."/>
            <person name="Glenn T.C."/>
            <person name="Green R.E."/>
            <person name="Ray D.A."/>
        </authorList>
    </citation>
    <scope>NUCLEOTIDE SEQUENCE [LARGE SCALE GENOMIC DNA]</scope>
    <source>
        <strain evidence="28">KSC_2009_1</strain>
    </source>
</reference>
<keyword evidence="6" id="KW-0678">Repressor</keyword>
<keyword evidence="29" id="KW-1185">Reference proteome</keyword>
<dbReference type="PROSITE" id="PS00036">
    <property type="entry name" value="BZIP_BASIC"/>
    <property type="match status" value="1"/>
</dbReference>
<keyword evidence="7" id="KW-0153">Cholesterol metabolism</keyword>
<evidence type="ECO:0000256" key="14">
    <source>
        <dbReference type="ARBA" id="ARBA00023121"/>
    </source>
</evidence>
<keyword evidence="25" id="KW-0175">Coiled coil</keyword>
<dbReference type="GO" id="GO:0008203">
    <property type="term" value="P:cholesterol metabolic process"/>
    <property type="evidence" value="ECO:0007669"/>
    <property type="project" value="UniProtKB-KW"/>
</dbReference>
<dbReference type="SMART" id="SM00338">
    <property type="entry name" value="BRLZ"/>
    <property type="match status" value="1"/>
</dbReference>
<evidence type="ECO:0000256" key="1">
    <source>
        <dbReference type="ARBA" id="ARBA00004123"/>
    </source>
</evidence>
<keyword evidence="22" id="KW-0539">Nucleus</keyword>
<keyword evidence="10" id="KW-0735">Signal-anchor</keyword>
<evidence type="ECO:0000256" key="2">
    <source>
        <dbReference type="ARBA" id="ARBA00004643"/>
    </source>
</evidence>
<feature type="region of interest" description="Disordered" evidence="26">
    <location>
        <begin position="309"/>
        <end position="331"/>
    </location>
</feature>
<dbReference type="InterPro" id="IPR008917">
    <property type="entry name" value="TF_DNA-bd_sf"/>
</dbReference>
<feature type="coiled-coil region" evidence="25">
    <location>
        <begin position="776"/>
        <end position="810"/>
    </location>
</feature>
<evidence type="ECO:0000256" key="25">
    <source>
        <dbReference type="SAM" id="Coils"/>
    </source>
</evidence>
<dbReference type="PROSITE" id="PS50217">
    <property type="entry name" value="BZIP"/>
    <property type="match status" value="1"/>
</dbReference>
<accession>A0A151P5I7</accession>
<evidence type="ECO:0000256" key="22">
    <source>
        <dbReference type="ARBA" id="ARBA00023242"/>
    </source>
</evidence>
<name>A0A151P5I7_ALLMI</name>
<organism evidence="28 29">
    <name type="scientific">Alligator mississippiensis</name>
    <name type="common">American alligator</name>
    <dbReference type="NCBI Taxonomy" id="8496"/>
    <lineage>
        <taxon>Eukaryota</taxon>
        <taxon>Metazoa</taxon>
        <taxon>Chordata</taxon>
        <taxon>Craniata</taxon>
        <taxon>Vertebrata</taxon>
        <taxon>Euteleostomi</taxon>
        <taxon>Archelosauria</taxon>
        <taxon>Archosauria</taxon>
        <taxon>Crocodylia</taxon>
        <taxon>Alligatoridae</taxon>
        <taxon>Alligatorinae</taxon>
        <taxon>Alligator</taxon>
    </lineage>
</organism>
<keyword evidence="9" id="KW-0256">Endoplasmic reticulum</keyword>
<keyword evidence="21" id="KW-0753">Steroid metabolism</keyword>
<dbReference type="InterPro" id="IPR004827">
    <property type="entry name" value="bZIP"/>
</dbReference>
<keyword evidence="20" id="KW-0325">Glycoprotein</keyword>
<evidence type="ECO:0000256" key="20">
    <source>
        <dbReference type="ARBA" id="ARBA00023180"/>
    </source>
</evidence>
<keyword evidence="8" id="KW-0812">Transmembrane</keyword>